<dbReference type="PANTHER" id="PTHR37494">
    <property type="entry name" value="HEMAGGLUTININ"/>
    <property type="match status" value="1"/>
</dbReference>
<dbReference type="SUPFAM" id="SSF141072">
    <property type="entry name" value="CalX-like"/>
    <property type="match status" value="2"/>
</dbReference>
<evidence type="ECO:0000256" key="3">
    <source>
        <dbReference type="ARBA" id="ARBA00022837"/>
    </source>
</evidence>
<dbReference type="Gene3D" id="2.60.40.2030">
    <property type="match status" value="2"/>
</dbReference>
<dbReference type="SMART" id="SM00869">
    <property type="entry name" value="Autotransporter"/>
    <property type="match status" value="1"/>
</dbReference>
<dbReference type="Gene3D" id="2.40.128.130">
    <property type="entry name" value="Autotransporter beta-domain"/>
    <property type="match status" value="1"/>
</dbReference>
<dbReference type="Pfam" id="PF03797">
    <property type="entry name" value="Autotransporter"/>
    <property type="match status" value="1"/>
</dbReference>
<evidence type="ECO:0000256" key="4">
    <source>
        <dbReference type="SAM" id="SignalP"/>
    </source>
</evidence>
<evidence type="ECO:0000256" key="2">
    <source>
        <dbReference type="ARBA" id="ARBA00022737"/>
    </source>
</evidence>
<gene>
    <name evidence="6" type="ORF">QFW80_00250</name>
</gene>
<dbReference type="PROSITE" id="PS51208">
    <property type="entry name" value="AUTOTRANSPORTER"/>
    <property type="match status" value="1"/>
</dbReference>
<dbReference type="InterPro" id="IPR036709">
    <property type="entry name" value="Autotransporte_beta_dom_sf"/>
</dbReference>
<dbReference type="Gene3D" id="2.60.40.10">
    <property type="entry name" value="Immunoglobulins"/>
    <property type="match status" value="12"/>
</dbReference>
<evidence type="ECO:0000313" key="7">
    <source>
        <dbReference type="Proteomes" id="UP001156831"/>
    </source>
</evidence>
<dbReference type="Pfam" id="PF03160">
    <property type="entry name" value="Calx-beta"/>
    <property type="match status" value="2"/>
</dbReference>
<feature type="domain" description="Autotransporter" evidence="5">
    <location>
        <begin position="1627"/>
        <end position="1904"/>
    </location>
</feature>
<dbReference type="Pfam" id="PF17963">
    <property type="entry name" value="Big_9"/>
    <property type="match status" value="1"/>
</dbReference>
<dbReference type="InterPro" id="IPR015919">
    <property type="entry name" value="Cadherin-like_sf"/>
</dbReference>
<feature type="signal peptide" evidence="4">
    <location>
        <begin position="1"/>
        <end position="33"/>
    </location>
</feature>
<evidence type="ECO:0000313" key="6">
    <source>
        <dbReference type="EMBL" id="MDH5828955.1"/>
    </source>
</evidence>
<organism evidence="6 7">
    <name type="scientific">Luteimonas rhizosphaericola</name>
    <dbReference type="NCBI Taxonomy" id="3042024"/>
    <lineage>
        <taxon>Bacteria</taxon>
        <taxon>Pseudomonadati</taxon>
        <taxon>Pseudomonadota</taxon>
        <taxon>Gammaproteobacteria</taxon>
        <taxon>Lysobacterales</taxon>
        <taxon>Lysobacteraceae</taxon>
        <taxon>Luteimonas</taxon>
    </lineage>
</organism>
<keyword evidence="7" id="KW-1185">Reference proteome</keyword>
<keyword evidence="1 4" id="KW-0732">Signal</keyword>
<dbReference type="InterPro" id="IPR005546">
    <property type="entry name" value="Autotransporte_beta"/>
</dbReference>
<accession>A0ABT6JE46</accession>
<dbReference type="PANTHER" id="PTHR37494:SF1">
    <property type="entry name" value="STAPHYLOCOCCUS AUREUS SURFACE PROTEIN A"/>
    <property type="match status" value="1"/>
</dbReference>
<dbReference type="InterPro" id="IPR038081">
    <property type="entry name" value="CalX-like_sf"/>
</dbReference>
<proteinExistence type="predicted"/>
<evidence type="ECO:0000256" key="1">
    <source>
        <dbReference type="ARBA" id="ARBA00022729"/>
    </source>
</evidence>
<feature type="chain" id="PRO_5046076305" evidence="4">
    <location>
        <begin position="34"/>
        <end position="1904"/>
    </location>
</feature>
<dbReference type="SMART" id="SM00736">
    <property type="entry name" value="CADG"/>
    <property type="match status" value="4"/>
</dbReference>
<dbReference type="EMBL" id="JARXRN010000006">
    <property type="protein sequence ID" value="MDH5828955.1"/>
    <property type="molecule type" value="Genomic_DNA"/>
</dbReference>
<reference evidence="6 7" key="1">
    <citation type="submission" date="2023-04" db="EMBL/GenBank/DDBJ databases">
        <title>Luteimonas sp. M1R5S18.</title>
        <authorList>
            <person name="Sun J.-Q."/>
        </authorList>
    </citation>
    <scope>NUCLEOTIDE SEQUENCE [LARGE SCALE GENOMIC DNA]</scope>
    <source>
        <strain evidence="6 7">M1R5S18</strain>
    </source>
</reference>
<dbReference type="Gene3D" id="2.60.40.2810">
    <property type="match status" value="1"/>
</dbReference>
<dbReference type="Proteomes" id="UP001156831">
    <property type="component" value="Unassembled WGS sequence"/>
</dbReference>
<dbReference type="SMART" id="SM00237">
    <property type="entry name" value="Calx_beta"/>
    <property type="match status" value="2"/>
</dbReference>
<keyword evidence="2" id="KW-0677">Repeat</keyword>
<name>A0ABT6JE46_9GAMM</name>
<dbReference type="InterPro" id="IPR013783">
    <property type="entry name" value="Ig-like_fold"/>
</dbReference>
<dbReference type="SUPFAM" id="SSF49313">
    <property type="entry name" value="Cadherin-like"/>
    <property type="match status" value="10"/>
</dbReference>
<sequence length="1904" mass="189305">MHSVPGQRAVAGVFHLSWVLLLASLLWSSAAQAQTSNYCPAPLTATVAYGGSTQFDVSDCDGFFDSGMSDGPPATPPQNGSYVIGPNSGGVQYVTYTHDGDGAETSDTFTLADEDLNLVRFDITIQPPTSAIVISPSAVPPLIAGTPVGVTFTASGGSDPYTWSLSSGALPAGLSLTSTGLLSGTPTQRGGYSFEIRAEDALGETVVRGYSGTVQNPTLTLAPTTGTAVQGNAFSQALSTSGGVAPHAYQVETGTLPAGISISSTGVVSGTTAAAPGNYPVTLRVTDSSTGAGPYFELETYTLTVASAPSLSIDDVDANEGDAGSTGFTFTISLDAPAGPGGVSFDIATADGTASAGSDYVASSLTGQTIPAGTSTYVFTVSVTGDTANEADETFFVNVTNATGASVADGQGTGTILNDDPLPTIAIGDASVIEGASGTASAVFTVSLGVASGQPVSVNYATADGTATAPSDYLAQSGTVNFAAGQTSQTISVPVVGDTVVEPTETFFVNLSGAVGATIADGQGVGTIVNDDVVIAVSPVTLPNGSVASSYSQTLSASGGTGPYTFAVTAGALPPGLALDSGGSLAGTPSGGGSFNFTVTATDSAASPGPFAGSRSYTVIIAAPTIDLPAATLPDANLGSAYTGSIGSATGGIAPYSYAVTAGALPAGVTLSAAGSLSGTPTAVGTFSFSVTATDSSTGTGPYTATRGFTLQVTDPTPVANDSALTVPYGAPATSVPLTLSGGAPDSLAITTAPAHGTVVVAGVTITYQPDAGYAGADSFAYTASNAGGVSAPATVSVTVADAVLGITASGPLTATTAAPYSQTFTFDGGAAPWSGYQVANLPDGLAITASGADSVTVSGTPSEAGTFALDVSATDSSSGNGPYTYAEVFNLVVDAPALVLAPGAGTLDAPYAAAFSQAFAAAGGVGPYTYALTGTLPAGLAFAGDTLSGTATEPGSYAITVTATDTGSTGTGAPFTVSQAYTLVVASPTLAITPAALPDAVVGATYAQSIAASGGVAPYAIALTAGALPPGLTLAADGALAGAPTEAGTFNFTVTATDANGQSVDRAYTLVVGDPALALAPATGTLQAPYATAFSQAFVASGGIGPYTYALGGTLPAGMAFSGDTLSGTPTEPGSYAITVTATDTGSSGAGAPFTVSRAYTLEVPAPILAITPVTLPDATAGAPYRQAITASGGIAPYAFAVTTGTLPAGLALAADGVLSGTPTGAGTFDFTLTATDANGQSVDQAYTLAVAAPTLSLLPAAGALPGATAGIAYRQVLQVDGGVAPYTATLTGALPAGVAFDGTTLAFSGTPVEAGRYTVTVTVTDSTSGAPASASATYTLDVAAPTLALSPDTVPAATGGVAWRQTFTASGGVAPYRYALSSGALPDGLALDPARGVVSGTPTEAGSFAFAITATDSTTGTAGTVTIDYVLAVTAPEIVIDPDTLPEALQAFAYAQALSARGGTAPYAFAIDAGTLPAGLALADDGSLSGTPAEDGTFDFTVRATDALGFSGTRRYALVVIARPDPTRDPEVRGLLDAQAAATRRFANSQIGNFQQRLEQLHGQSGTAGHRNGITLASREQCPDNRFYAIEHPCHASNRSRWRDAGTDDRLAPMDEADGGMDPGGTPSTFGTWAGGTLRSGSFDGQAGGRGFDFETEGVSAGIDTRLHPGLVVGAGLGYGQDSTTIGEHGSHLRGKAWTLALYGSLQPRGSVFIDGLAGYQRLDFDMERYLTATGGSVQGRRDGDQLFASVSVGTAIARDAWQFTPYARLDAMRGALARYTEQGDDTWALSYGEQDVDTTTGNLGLRMQFRRGTGWGAFSPQLRVEYQHDLTAAGGASMRYADGLGPVYLTEVDGFDRSRLMLGLGLLFDLGRYSIQVDYRGVVGSGEQRDNAVQLMFQGGR</sequence>
<dbReference type="SUPFAM" id="SSF103515">
    <property type="entry name" value="Autotransporter"/>
    <property type="match status" value="1"/>
</dbReference>
<protein>
    <submittedName>
        <fullName evidence="6">Ig domain-containing protein</fullName>
    </submittedName>
</protein>
<dbReference type="InterPro" id="IPR006644">
    <property type="entry name" value="Cadg"/>
</dbReference>
<dbReference type="InterPro" id="IPR003644">
    <property type="entry name" value="Calx_beta"/>
</dbReference>
<comment type="caution">
    <text evidence="6">The sequence shown here is derived from an EMBL/GenBank/DDBJ whole genome shotgun (WGS) entry which is preliminary data.</text>
</comment>
<evidence type="ECO:0000259" key="5">
    <source>
        <dbReference type="PROSITE" id="PS51208"/>
    </source>
</evidence>
<dbReference type="Pfam" id="PF05345">
    <property type="entry name" value="He_PIG"/>
    <property type="match status" value="11"/>
</dbReference>
<keyword evidence="3" id="KW-0106">Calcium</keyword>